<dbReference type="KEGG" id="pcy:PCYB_061490"/>
<feature type="region of interest" description="Disordered" evidence="1">
    <location>
        <begin position="1"/>
        <end position="30"/>
    </location>
</feature>
<feature type="compositionally biased region" description="Polar residues" evidence="1">
    <location>
        <begin position="265"/>
        <end position="274"/>
    </location>
</feature>
<protein>
    <submittedName>
        <fullName evidence="2">Uncharacterized protein</fullName>
    </submittedName>
</protein>
<dbReference type="AlphaFoldDB" id="K6V8D9"/>
<keyword evidence="3" id="KW-1185">Reference proteome</keyword>
<sequence>VDPPVSDHPPANDQSPSNDHPPVSDHPLRTSKHVIRIHNRGRKVIPNSIELHNTSSSIIVFSISYKKKIYLQNDVLRQRGYFFFDEHKNYTLVISPNVGYIKPGEKKSISLTFFFHFFVNTFGALTIRYLCHQRVFERDVSLQVDSFREGVATELWGGETQLCRGATQLRGNASSGDCSPYANFAHTKDSRHEGASLKNRLKSFLFYTKGRAITSASRFDNHDGEPTREMAHSMKNSLVKFAHPLVEIPSEGSSPNRGEKGENPPTRSSPCRGTSISSGPSSGPSIDDSIKKNVSESFHEAVKQYVITLVKSHVSMHGGNEGKEIPPLGEHNKVLPTLAHENEHYPSHTSKRGKKISRGGKGGESPPDIDQHDIAFAKDTFFNSLLRSFPSVWRKTYFATLLHMALEQALLTKFHSFYLRRYFEIIGFVRMAMLREKTSDHLPAEEVTVFIQTNAPLLRYIVGFVHDLYRSNGESRQHNHQQNRQWNHQQSHQRNHQWNHQVNHVKEAIFYFLSSAFLCIRRGVRNVIMFVDVNVGGDGDGDDKDDGDSKDDGEGTSSPPSGDFSLKAVFHSFVFPYVRAFLSSQGKTHYALHFVQGGEDVSRVCEAILAQRGSVKKDAPDEVRGMPTHDTRDEVRGMPTHDARDDATCTIDGGAGETPPGEEADFFKNFQADEDYASCFFFGESGEEEPPQGGDTKGNIVFVADRKVFARAVYEWHCGWLVGRVESQLGSAQVGQAGNPSAFFPTAGALTTGAVTTDVLTSDALTTDVPSTDVPSTDDPLTLMKKKTATGKMKSSVEATAKKQKKKNSKGEKKDTTRQGSITHRTGRPPAEGTVGQNEDHTDDESTERKRHPCTKHHLEKLFEILAPTTYILDYHVEEADRKNRFHMPEGVKVHVGMVATKMVNLLPFVCNLISVERVDKLHRQERQGSYFLYDYFVLRNRDRLLEAMRKIVHYVDEQGDISCKDNLFGKIPLPCNYDVGPFEQGEEKHSTTMRQEDPLIGKENPTPPHAASP</sequence>
<feature type="region of interest" description="Disordered" evidence="1">
    <location>
        <begin position="983"/>
        <end position="1014"/>
    </location>
</feature>
<dbReference type="RefSeq" id="XP_004221364.1">
    <property type="nucleotide sequence ID" value="XM_004221316.1"/>
</dbReference>
<feature type="compositionally biased region" description="Polar residues" evidence="1">
    <location>
        <begin position="766"/>
        <end position="775"/>
    </location>
</feature>
<dbReference type="OrthoDB" id="378452at2759"/>
<accession>K6V8D9</accession>
<dbReference type="VEuPathDB" id="PlasmoDB:PCYB_061490"/>
<feature type="non-terminal residue" evidence="2">
    <location>
        <position position="1014"/>
    </location>
</feature>
<evidence type="ECO:0000256" key="1">
    <source>
        <dbReference type="SAM" id="MobiDB-lite"/>
    </source>
</evidence>
<feature type="compositionally biased region" description="Low complexity" evidence="1">
    <location>
        <begin position="275"/>
        <end position="287"/>
    </location>
</feature>
<feature type="compositionally biased region" description="Acidic residues" evidence="1">
    <location>
        <begin position="539"/>
        <end position="551"/>
    </location>
</feature>
<feature type="non-terminal residue" evidence="2">
    <location>
        <position position="1"/>
    </location>
</feature>
<feature type="region of interest" description="Disordered" evidence="1">
    <location>
        <begin position="246"/>
        <end position="290"/>
    </location>
</feature>
<proteinExistence type="predicted"/>
<feature type="compositionally biased region" description="Basic and acidic residues" evidence="1">
    <location>
        <begin position="986"/>
        <end position="1001"/>
    </location>
</feature>
<feature type="region of interest" description="Disordered" evidence="1">
    <location>
        <begin position="766"/>
        <end position="853"/>
    </location>
</feature>
<dbReference type="Proteomes" id="UP000006319">
    <property type="component" value="Chromosome 6"/>
</dbReference>
<name>K6V8D9_PLACD</name>
<evidence type="ECO:0000313" key="3">
    <source>
        <dbReference type="Proteomes" id="UP000006319"/>
    </source>
</evidence>
<dbReference type="GeneID" id="14691888"/>
<dbReference type="EMBL" id="DF157098">
    <property type="protein sequence ID" value="GAB65417.1"/>
    <property type="molecule type" value="Genomic_DNA"/>
</dbReference>
<gene>
    <name evidence="2" type="ORF">PCYB_061490</name>
</gene>
<feature type="region of interest" description="Disordered" evidence="1">
    <location>
        <begin position="474"/>
        <end position="495"/>
    </location>
</feature>
<evidence type="ECO:0000313" key="2">
    <source>
        <dbReference type="EMBL" id="GAB65417.1"/>
    </source>
</evidence>
<feature type="region of interest" description="Disordered" evidence="1">
    <location>
        <begin position="538"/>
        <end position="563"/>
    </location>
</feature>
<feature type="compositionally biased region" description="Basic residues" evidence="1">
    <location>
        <begin position="349"/>
        <end position="358"/>
    </location>
</feature>
<dbReference type="eggNOG" id="ENOG502QXF7">
    <property type="taxonomic scope" value="Eukaryota"/>
</dbReference>
<feature type="region of interest" description="Disordered" evidence="1">
    <location>
        <begin position="616"/>
        <end position="647"/>
    </location>
</feature>
<reference evidence="2 3" key="1">
    <citation type="journal article" date="2012" name="Nat. Genet.">
        <title>Plasmodium cynomolgi genome sequences provide insight into Plasmodium vivax and the monkey malaria clade.</title>
        <authorList>
            <person name="Tachibana S."/>
            <person name="Sullivan S.A."/>
            <person name="Kawai S."/>
            <person name="Nakamura S."/>
            <person name="Kim H.R."/>
            <person name="Goto N."/>
            <person name="Arisue N."/>
            <person name="Palacpac N.M.Q."/>
            <person name="Honma H."/>
            <person name="Yagi M."/>
            <person name="Tougan T."/>
            <person name="Katakai Y."/>
            <person name="Kaneko O."/>
            <person name="Mita T."/>
            <person name="Kita K."/>
            <person name="Yasutomi Y."/>
            <person name="Sutton P.L."/>
            <person name="Shakhbatyan R."/>
            <person name="Horii T."/>
            <person name="Yasunaga T."/>
            <person name="Barnwell J.W."/>
            <person name="Escalante A.A."/>
            <person name="Carlton J.M."/>
            <person name="Tanabe K."/>
        </authorList>
    </citation>
    <scope>NUCLEOTIDE SEQUENCE [LARGE SCALE GENOMIC DNA]</scope>
    <source>
        <strain evidence="2 3">B</strain>
    </source>
</reference>
<feature type="region of interest" description="Disordered" evidence="1">
    <location>
        <begin position="343"/>
        <end position="369"/>
    </location>
</feature>
<feature type="compositionally biased region" description="Low complexity" evidence="1">
    <location>
        <begin position="480"/>
        <end position="490"/>
    </location>
</feature>
<organism evidence="2 3">
    <name type="scientific">Plasmodium cynomolgi (strain B)</name>
    <dbReference type="NCBI Taxonomy" id="1120755"/>
    <lineage>
        <taxon>Eukaryota</taxon>
        <taxon>Sar</taxon>
        <taxon>Alveolata</taxon>
        <taxon>Apicomplexa</taxon>
        <taxon>Aconoidasida</taxon>
        <taxon>Haemosporida</taxon>
        <taxon>Plasmodiidae</taxon>
        <taxon>Plasmodium</taxon>
        <taxon>Plasmodium (Plasmodium)</taxon>
    </lineage>
</organism>